<proteinExistence type="predicted"/>
<feature type="transmembrane region" description="Helical" evidence="1">
    <location>
        <begin position="15"/>
        <end position="39"/>
    </location>
</feature>
<evidence type="ECO:0000313" key="2">
    <source>
        <dbReference type="EMBL" id="KAK6497309.1"/>
    </source>
</evidence>
<keyword evidence="1" id="KW-0472">Membrane</keyword>
<dbReference type="Proteomes" id="UP001307849">
    <property type="component" value="Unassembled WGS sequence"/>
</dbReference>
<sequence>MSEHSTNRGVTTGRLVILFYGFIFILLADAPSSPALAPITYRIPRLRKRTANLASFTFPTALRALSHLSSLLGIRPVLHHAQRSKIFDSA</sequence>
<dbReference type="AlphaFoldDB" id="A0AAN8N080"/>
<name>A0AAN8N080_9PEZI</name>
<comment type="caution">
    <text evidence="2">The sequence shown here is derived from an EMBL/GenBank/DDBJ whole genome shotgun (WGS) entry which is preliminary data.</text>
</comment>
<organism evidence="2 3">
    <name type="scientific">Arthrobotrys conoides</name>
    <dbReference type="NCBI Taxonomy" id="74498"/>
    <lineage>
        <taxon>Eukaryota</taxon>
        <taxon>Fungi</taxon>
        <taxon>Dikarya</taxon>
        <taxon>Ascomycota</taxon>
        <taxon>Pezizomycotina</taxon>
        <taxon>Orbiliomycetes</taxon>
        <taxon>Orbiliales</taxon>
        <taxon>Orbiliaceae</taxon>
        <taxon>Arthrobotrys</taxon>
    </lineage>
</organism>
<dbReference type="EMBL" id="JAVHJM010000015">
    <property type="protein sequence ID" value="KAK6497309.1"/>
    <property type="molecule type" value="Genomic_DNA"/>
</dbReference>
<keyword evidence="1" id="KW-1133">Transmembrane helix</keyword>
<evidence type="ECO:0000313" key="3">
    <source>
        <dbReference type="Proteomes" id="UP001307849"/>
    </source>
</evidence>
<protein>
    <submittedName>
        <fullName evidence="2">Uncharacterized protein</fullName>
    </submittedName>
</protein>
<gene>
    <name evidence="2" type="ORF">TWF506_004782</name>
</gene>
<accession>A0AAN8N080</accession>
<keyword evidence="3" id="KW-1185">Reference proteome</keyword>
<evidence type="ECO:0000256" key="1">
    <source>
        <dbReference type="SAM" id="Phobius"/>
    </source>
</evidence>
<keyword evidence="1" id="KW-0812">Transmembrane</keyword>
<reference evidence="2 3" key="1">
    <citation type="submission" date="2019-10" db="EMBL/GenBank/DDBJ databases">
        <authorList>
            <person name="Palmer J.M."/>
        </authorList>
    </citation>
    <scope>NUCLEOTIDE SEQUENCE [LARGE SCALE GENOMIC DNA]</scope>
    <source>
        <strain evidence="2 3">TWF506</strain>
    </source>
</reference>